<keyword evidence="1" id="KW-0472">Membrane</keyword>
<protein>
    <submittedName>
        <fullName evidence="2">Uncharacterized protein</fullName>
    </submittedName>
</protein>
<reference evidence="2 3" key="1">
    <citation type="submission" date="2015-03" db="EMBL/GenBank/DDBJ databases">
        <authorList>
            <person name="Murphy D."/>
        </authorList>
    </citation>
    <scope>NUCLEOTIDE SEQUENCE [LARGE SCALE GENOMIC DNA]</scope>
    <source>
        <strain evidence="2 3">IP26249</strain>
    </source>
</reference>
<dbReference type="EMBL" id="CGBR01000005">
    <property type="protein sequence ID" value="CFQ57801.1"/>
    <property type="molecule type" value="Genomic_DNA"/>
</dbReference>
<proteinExistence type="predicted"/>
<evidence type="ECO:0000313" key="2">
    <source>
        <dbReference type="EMBL" id="CFQ57801.1"/>
    </source>
</evidence>
<keyword evidence="1" id="KW-1133">Transmembrane helix</keyword>
<accession>A0A0H5GSL3</accession>
<dbReference type="AlphaFoldDB" id="A0A0H5GSL3"/>
<evidence type="ECO:0000313" key="3">
    <source>
        <dbReference type="Proteomes" id="UP000048841"/>
    </source>
</evidence>
<sequence length="43" mass="5020">MLSRGESLPDVSCYFGSTRGYYLYFIQINNPIYFNTIFSLLSK</sequence>
<organism evidence="2 3">
    <name type="scientific">Yersinia enterocolitica</name>
    <dbReference type="NCBI Taxonomy" id="630"/>
    <lineage>
        <taxon>Bacteria</taxon>
        <taxon>Pseudomonadati</taxon>
        <taxon>Pseudomonadota</taxon>
        <taxon>Gammaproteobacteria</taxon>
        <taxon>Enterobacterales</taxon>
        <taxon>Yersiniaceae</taxon>
        <taxon>Yersinia</taxon>
    </lineage>
</organism>
<keyword evidence="1" id="KW-0812">Transmembrane</keyword>
<feature type="transmembrane region" description="Helical" evidence="1">
    <location>
        <begin position="20"/>
        <end position="41"/>
    </location>
</feature>
<evidence type="ECO:0000256" key="1">
    <source>
        <dbReference type="SAM" id="Phobius"/>
    </source>
</evidence>
<dbReference type="Proteomes" id="UP000048841">
    <property type="component" value="Unassembled WGS sequence"/>
</dbReference>
<gene>
    <name evidence="2" type="ORF">ERS137941_01220</name>
</gene>
<name>A0A0H5GSL3_YEREN</name>